<dbReference type="CDD" id="cd01638">
    <property type="entry name" value="CysQ"/>
    <property type="match status" value="1"/>
</dbReference>
<feature type="binding site" evidence="6">
    <location>
        <position position="89"/>
    </location>
    <ligand>
        <name>Mg(2+)</name>
        <dbReference type="ChEBI" id="CHEBI:18420"/>
        <label>2</label>
    </ligand>
</feature>
<dbReference type="InterPro" id="IPR006240">
    <property type="entry name" value="CysQ"/>
</dbReference>
<evidence type="ECO:0000256" key="5">
    <source>
        <dbReference type="ARBA" id="ARBA00023136"/>
    </source>
</evidence>
<gene>
    <name evidence="6 7" type="primary">cysQ</name>
    <name evidence="7" type="ORF">HB662_23170</name>
</gene>
<dbReference type="InterPro" id="IPR000760">
    <property type="entry name" value="Inositol_monophosphatase-like"/>
</dbReference>
<dbReference type="PANTHER" id="PTHR43028:SF5">
    <property type="entry name" value="3'(2'),5'-BISPHOSPHATE NUCLEOTIDASE 1"/>
    <property type="match status" value="1"/>
</dbReference>
<feature type="binding site" evidence="6">
    <location>
        <begin position="88"/>
        <end position="91"/>
    </location>
    <ligand>
        <name>substrate</name>
    </ligand>
</feature>
<dbReference type="InterPro" id="IPR050725">
    <property type="entry name" value="CysQ/Inositol_MonoPase"/>
</dbReference>
<dbReference type="Gene3D" id="3.40.190.80">
    <property type="match status" value="1"/>
</dbReference>
<dbReference type="EMBL" id="JAAVTX010000007">
    <property type="protein sequence ID" value="NKE47698.1"/>
    <property type="molecule type" value="Genomic_DNA"/>
</dbReference>
<dbReference type="Gene3D" id="3.30.540.10">
    <property type="entry name" value="Fructose-1,6-Bisphosphatase, subunit A, domain 1"/>
    <property type="match status" value="1"/>
</dbReference>
<evidence type="ECO:0000256" key="6">
    <source>
        <dbReference type="HAMAP-Rule" id="MF_02095"/>
    </source>
</evidence>
<organism evidence="7 8">
    <name type="scientific">Falsiroseomonas frigidaquae</name>
    <dbReference type="NCBI Taxonomy" id="487318"/>
    <lineage>
        <taxon>Bacteria</taxon>
        <taxon>Pseudomonadati</taxon>
        <taxon>Pseudomonadota</taxon>
        <taxon>Alphaproteobacteria</taxon>
        <taxon>Acetobacterales</taxon>
        <taxon>Roseomonadaceae</taxon>
        <taxon>Falsiroseomonas</taxon>
    </lineage>
</organism>
<protein>
    <recommendedName>
        <fullName evidence="6">3'(2'),5'-bisphosphate nucleotidase CysQ</fullName>
        <ecNumber evidence="6">3.1.3.7</ecNumber>
    </recommendedName>
    <alternativeName>
        <fullName evidence="6">3'(2'),5-bisphosphonucleoside 3'(2')-phosphohydrolase</fullName>
    </alternativeName>
    <alternativeName>
        <fullName evidence="6">3'-phosphoadenosine 5'-phosphate phosphatase</fullName>
        <shortName evidence="6">PAP phosphatase</shortName>
    </alternativeName>
</protein>
<feature type="binding site" evidence="6">
    <location>
        <position position="86"/>
    </location>
    <ligand>
        <name>Mg(2+)</name>
        <dbReference type="ChEBI" id="CHEBI:18420"/>
        <label>1</label>
    </ligand>
</feature>
<dbReference type="NCBIfam" id="TIGR01331">
    <property type="entry name" value="bisphos_cysQ"/>
    <property type="match status" value="1"/>
</dbReference>
<evidence type="ECO:0000256" key="1">
    <source>
        <dbReference type="ARBA" id="ARBA00005289"/>
    </source>
</evidence>
<feature type="binding site" evidence="6">
    <location>
        <position position="68"/>
    </location>
    <ligand>
        <name>substrate</name>
    </ligand>
</feature>
<evidence type="ECO:0000313" key="7">
    <source>
        <dbReference type="EMBL" id="NKE47698.1"/>
    </source>
</evidence>
<keyword evidence="3 6" id="KW-0997">Cell inner membrane</keyword>
<accession>A0ABX1F5R6</accession>
<feature type="binding site" evidence="6">
    <location>
        <position position="219"/>
    </location>
    <ligand>
        <name>substrate</name>
    </ligand>
</feature>
<keyword evidence="4 6" id="KW-0378">Hydrolase</keyword>
<comment type="cofactor">
    <cofactor evidence="6">
        <name>Mg(2+)</name>
        <dbReference type="ChEBI" id="CHEBI:18420"/>
    </cofactor>
</comment>
<sequence length="267" mass="27446">MTDHGTLLARFAAIAAEAGARIVEVRARPHDVTAKADGSPLTEADLAAEAVIAAALPAAAPGIAVVSEEDAARVAPPKGASFILVDPLDGTREFLGPSGEFTVNIALIEAGQPVCGVVYAPALGRIWRGAAGLGAEMAALAPGADPRRAEWRPIRARPRPAADWTAVASRSHLDAETEAFLARLPVGEHRAIGSSLKFCLLAEGVADVYPRFGPTMEWDTAAGQAVLEAAGGRVETPEGAAFRYGKAAEGFRNGPFIAWGAAGPVSA</sequence>
<dbReference type="Pfam" id="PF00459">
    <property type="entry name" value="Inositol_P"/>
    <property type="match status" value="1"/>
</dbReference>
<feature type="binding site" evidence="6">
    <location>
        <position position="88"/>
    </location>
    <ligand>
        <name>Mg(2+)</name>
        <dbReference type="ChEBI" id="CHEBI:18420"/>
        <label>1</label>
    </ligand>
</feature>
<comment type="similarity">
    <text evidence="1 6">Belongs to the inositol monophosphatase superfamily. CysQ family.</text>
</comment>
<evidence type="ECO:0000256" key="4">
    <source>
        <dbReference type="ARBA" id="ARBA00022801"/>
    </source>
</evidence>
<dbReference type="HAMAP" id="MF_02095">
    <property type="entry name" value="CysQ"/>
    <property type="match status" value="1"/>
</dbReference>
<comment type="catalytic activity">
    <reaction evidence="6">
        <text>adenosine 3',5'-bisphosphate + H2O = AMP + phosphate</text>
        <dbReference type="Rhea" id="RHEA:10040"/>
        <dbReference type="ChEBI" id="CHEBI:15377"/>
        <dbReference type="ChEBI" id="CHEBI:43474"/>
        <dbReference type="ChEBI" id="CHEBI:58343"/>
        <dbReference type="ChEBI" id="CHEBI:456215"/>
        <dbReference type="EC" id="3.1.3.7"/>
    </reaction>
</comment>
<dbReference type="PRINTS" id="PR00377">
    <property type="entry name" value="IMPHPHTASES"/>
</dbReference>
<comment type="function">
    <text evidence="6">Converts adenosine-3',5'-bisphosphate (PAP) to AMP.</text>
</comment>
<keyword evidence="2 6" id="KW-1003">Cell membrane</keyword>
<reference evidence="7 8" key="1">
    <citation type="submission" date="2020-03" db="EMBL/GenBank/DDBJ databases">
        <title>Roseomonas selenitidurans sp. nov. isolated from soil.</title>
        <authorList>
            <person name="Liu H."/>
        </authorList>
    </citation>
    <scope>NUCLEOTIDE SEQUENCE [LARGE SCALE GENOMIC DNA]</scope>
    <source>
        <strain evidence="7 8">JCM 15073</strain>
    </source>
</reference>
<keyword evidence="5 6" id="KW-0472">Membrane</keyword>
<keyword evidence="6" id="KW-0479">Metal-binding</keyword>
<dbReference type="PANTHER" id="PTHR43028">
    <property type="entry name" value="3'(2'),5'-BISPHOSPHATE NUCLEOTIDASE 1"/>
    <property type="match status" value="1"/>
</dbReference>
<dbReference type="Proteomes" id="UP000765160">
    <property type="component" value="Unassembled WGS sequence"/>
</dbReference>
<comment type="subcellular location">
    <subcellularLocation>
        <location evidence="6">Cell inner membrane</location>
        <topology evidence="6">Peripheral membrane protein</topology>
        <orientation evidence="6">Cytoplasmic side</orientation>
    </subcellularLocation>
</comment>
<feature type="binding site" evidence="6">
    <location>
        <position position="219"/>
    </location>
    <ligand>
        <name>Mg(2+)</name>
        <dbReference type="ChEBI" id="CHEBI:18420"/>
        <label>2</label>
    </ligand>
</feature>
<evidence type="ECO:0000313" key="8">
    <source>
        <dbReference type="Proteomes" id="UP000765160"/>
    </source>
</evidence>
<keyword evidence="6" id="KW-0460">Magnesium</keyword>
<evidence type="ECO:0000256" key="2">
    <source>
        <dbReference type="ARBA" id="ARBA00022475"/>
    </source>
</evidence>
<evidence type="ECO:0000256" key="3">
    <source>
        <dbReference type="ARBA" id="ARBA00022519"/>
    </source>
</evidence>
<feature type="binding site" evidence="6">
    <location>
        <position position="86"/>
    </location>
    <ligand>
        <name>Mg(2+)</name>
        <dbReference type="ChEBI" id="CHEBI:18420"/>
        <label>2</label>
    </ligand>
</feature>
<dbReference type="PROSITE" id="PS00630">
    <property type="entry name" value="IMP_2"/>
    <property type="match status" value="1"/>
</dbReference>
<comment type="caution">
    <text evidence="7">The sequence shown here is derived from an EMBL/GenBank/DDBJ whole genome shotgun (WGS) entry which is preliminary data.</text>
</comment>
<dbReference type="InterPro" id="IPR020550">
    <property type="entry name" value="Inositol_monophosphatase_CS"/>
</dbReference>
<dbReference type="SUPFAM" id="SSF56655">
    <property type="entry name" value="Carbohydrate phosphatase"/>
    <property type="match status" value="1"/>
</dbReference>
<dbReference type="RefSeq" id="WP_168053361.1">
    <property type="nucleotide sequence ID" value="NZ_JAATJR010000007.1"/>
</dbReference>
<proteinExistence type="inferred from homology"/>
<feature type="binding site" evidence="6">
    <location>
        <position position="68"/>
    </location>
    <ligand>
        <name>Mg(2+)</name>
        <dbReference type="ChEBI" id="CHEBI:18420"/>
        <label>1</label>
    </ligand>
</feature>
<name>A0ABX1F5R6_9PROT</name>
<dbReference type="EC" id="3.1.3.7" evidence="6"/>
<keyword evidence="8" id="KW-1185">Reference proteome</keyword>
<dbReference type="GO" id="GO:0008441">
    <property type="term" value="F:3'(2'),5'-bisphosphate nucleotidase activity"/>
    <property type="evidence" value="ECO:0007669"/>
    <property type="project" value="UniProtKB-EC"/>
</dbReference>